<name>A0A0N4ZDC7_PARTI</name>
<keyword evidence="2" id="KW-1185">Reference proteome</keyword>
<dbReference type="WBParaSite" id="PTRK_0000557200.1">
    <property type="protein sequence ID" value="PTRK_0000557200.1"/>
    <property type="gene ID" value="PTRK_0000557200"/>
</dbReference>
<sequence>MKIFLLIISIIFVLTQEITTLKKCSKQSYFTVKVDATTFCNGDLYRVPRFDIMQYVEGSSKGKAIISRKKGYNGFILYEKVFRAPKKPFTLSTKIYHSCNSTTKEYNFKLPIDDKYIFCGKKKNVTGPGYFLELMKPRYWLNPKTLKTTTTKKPTTKKRYIFKYKKSNN</sequence>
<dbReference type="Proteomes" id="UP000038045">
    <property type="component" value="Unplaced"/>
</dbReference>
<accession>A0A0N4ZDC7</accession>
<evidence type="ECO:0000313" key="3">
    <source>
        <dbReference type="WBParaSite" id="PTRK_0000557200.1"/>
    </source>
</evidence>
<feature type="signal peptide" evidence="1">
    <location>
        <begin position="1"/>
        <end position="15"/>
    </location>
</feature>
<feature type="chain" id="PRO_5012181455" evidence="1">
    <location>
        <begin position="16"/>
        <end position="169"/>
    </location>
</feature>
<protein>
    <submittedName>
        <fullName evidence="3">NTR domain-containing protein</fullName>
    </submittedName>
</protein>
<reference evidence="3" key="1">
    <citation type="submission" date="2017-02" db="UniProtKB">
        <authorList>
            <consortium name="WormBaseParasite"/>
        </authorList>
    </citation>
    <scope>IDENTIFICATION</scope>
</reference>
<evidence type="ECO:0000313" key="2">
    <source>
        <dbReference type="Proteomes" id="UP000038045"/>
    </source>
</evidence>
<organism evidence="2 3">
    <name type="scientific">Parastrongyloides trichosuri</name>
    <name type="common">Possum-specific nematode worm</name>
    <dbReference type="NCBI Taxonomy" id="131310"/>
    <lineage>
        <taxon>Eukaryota</taxon>
        <taxon>Metazoa</taxon>
        <taxon>Ecdysozoa</taxon>
        <taxon>Nematoda</taxon>
        <taxon>Chromadorea</taxon>
        <taxon>Rhabditida</taxon>
        <taxon>Tylenchina</taxon>
        <taxon>Panagrolaimomorpha</taxon>
        <taxon>Strongyloidoidea</taxon>
        <taxon>Strongyloididae</taxon>
        <taxon>Parastrongyloides</taxon>
    </lineage>
</organism>
<dbReference type="AlphaFoldDB" id="A0A0N4ZDC7"/>
<keyword evidence="1" id="KW-0732">Signal</keyword>
<proteinExistence type="predicted"/>
<evidence type="ECO:0000256" key="1">
    <source>
        <dbReference type="SAM" id="SignalP"/>
    </source>
</evidence>